<accession>A0ABQ5JEZ6</accession>
<keyword evidence="3" id="KW-1185">Reference proteome</keyword>
<evidence type="ECO:0000313" key="3">
    <source>
        <dbReference type="Proteomes" id="UP001151760"/>
    </source>
</evidence>
<protein>
    <submittedName>
        <fullName evidence="2">Kinase-like domain, phloem protein 2-like protein</fullName>
    </submittedName>
</protein>
<name>A0ABQ5JEZ6_9ASTR</name>
<dbReference type="Pfam" id="PF07714">
    <property type="entry name" value="PK_Tyr_Ser-Thr"/>
    <property type="match status" value="1"/>
</dbReference>
<organism evidence="2 3">
    <name type="scientific">Tanacetum coccineum</name>
    <dbReference type="NCBI Taxonomy" id="301880"/>
    <lineage>
        <taxon>Eukaryota</taxon>
        <taxon>Viridiplantae</taxon>
        <taxon>Streptophyta</taxon>
        <taxon>Embryophyta</taxon>
        <taxon>Tracheophyta</taxon>
        <taxon>Spermatophyta</taxon>
        <taxon>Magnoliopsida</taxon>
        <taxon>eudicotyledons</taxon>
        <taxon>Gunneridae</taxon>
        <taxon>Pentapetalae</taxon>
        <taxon>asterids</taxon>
        <taxon>campanulids</taxon>
        <taxon>Asterales</taxon>
        <taxon>Asteraceae</taxon>
        <taxon>Asteroideae</taxon>
        <taxon>Anthemideae</taxon>
        <taxon>Anthemidinae</taxon>
        <taxon>Tanacetum</taxon>
    </lineage>
</organism>
<reference evidence="2" key="2">
    <citation type="submission" date="2022-01" db="EMBL/GenBank/DDBJ databases">
        <authorList>
            <person name="Yamashiro T."/>
            <person name="Shiraishi A."/>
            <person name="Satake H."/>
            <person name="Nakayama K."/>
        </authorList>
    </citation>
    <scope>NUCLEOTIDE SEQUENCE</scope>
</reference>
<dbReference type="InterPro" id="IPR011009">
    <property type="entry name" value="Kinase-like_dom_sf"/>
</dbReference>
<dbReference type="InterPro" id="IPR001245">
    <property type="entry name" value="Ser-Thr/Tyr_kinase_cat_dom"/>
</dbReference>
<sequence length="191" mass="22111">MSSPNHDDLAHLKIPLEDILSATNNFDEENVIETADFGNVYKGQFLWSGQLININARRLNKERKQGEQQFWMEISMLASLKHKNLVSLVGFCDEKDEKVIINMNQTRGWLDEYLSNSMSLTWVRRLETCVVVQLNDDWEPKLSDFARSMKIEESQRHHLSQTIHFEYTTGFGVSVIDDHVNKYLAPAAITH</sequence>
<dbReference type="Proteomes" id="UP001151760">
    <property type="component" value="Unassembled WGS sequence"/>
</dbReference>
<feature type="domain" description="Protein kinase" evidence="1">
    <location>
        <begin position="26"/>
        <end position="191"/>
    </location>
</feature>
<dbReference type="Gene3D" id="3.30.200.20">
    <property type="entry name" value="Phosphorylase Kinase, domain 1"/>
    <property type="match status" value="1"/>
</dbReference>
<dbReference type="SUPFAM" id="SSF56112">
    <property type="entry name" value="Protein kinase-like (PK-like)"/>
    <property type="match status" value="1"/>
</dbReference>
<dbReference type="PANTHER" id="PTHR27003">
    <property type="entry name" value="OS07G0166700 PROTEIN"/>
    <property type="match status" value="1"/>
</dbReference>
<dbReference type="PANTHER" id="PTHR27003:SF383">
    <property type="entry name" value="TYROSINE-PROTEIN KINASE, NON-RECEPTOR JAK_TYK2-RELATED"/>
    <property type="match status" value="1"/>
</dbReference>
<dbReference type="InterPro" id="IPR000719">
    <property type="entry name" value="Prot_kinase_dom"/>
</dbReference>
<evidence type="ECO:0000313" key="2">
    <source>
        <dbReference type="EMBL" id="GJU10053.1"/>
    </source>
</evidence>
<dbReference type="InterPro" id="IPR045272">
    <property type="entry name" value="ANXUR1/2-like"/>
</dbReference>
<proteinExistence type="predicted"/>
<reference evidence="2" key="1">
    <citation type="journal article" date="2022" name="Int. J. Mol. Sci.">
        <title>Draft Genome of Tanacetum Coccineum: Genomic Comparison of Closely Related Tanacetum-Family Plants.</title>
        <authorList>
            <person name="Yamashiro T."/>
            <person name="Shiraishi A."/>
            <person name="Nakayama K."/>
            <person name="Satake H."/>
        </authorList>
    </citation>
    <scope>NUCLEOTIDE SEQUENCE</scope>
</reference>
<comment type="caution">
    <text evidence="2">The sequence shown here is derived from an EMBL/GenBank/DDBJ whole genome shotgun (WGS) entry which is preliminary data.</text>
</comment>
<dbReference type="EMBL" id="BQNB010021786">
    <property type="protein sequence ID" value="GJU10053.1"/>
    <property type="molecule type" value="Genomic_DNA"/>
</dbReference>
<gene>
    <name evidence="2" type="ORF">Tco_1132449</name>
</gene>
<dbReference type="PROSITE" id="PS50011">
    <property type="entry name" value="PROTEIN_KINASE_DOM"/>
    <property type="match status" value="1"/>
</dbReference>
<evidence type="ECO:0000259" key="1">
    <source>
        <dbReference type="PROSITE" id="PS50011"/>
    </source>
</evidence>